<keyword evidence="2" id="KW-0472">Membrane</keyword>
<dbReference type="EMBL" id="CM001205">
    <property type="protein sequence ID" value="EGP84108.1"/>
    <property type="molecule type" value="Genomic_DNA"/>
</dbReference>
<dbReference type="InParanoid" id="F9XL28"/>
<gene>
    <name evidence="3" type="ORF">MYCGRDRAFT_111040</name>
</gene>
<proteinExistence type="inferred from homology"/>
<reference evidence="3 4" key="1">
    <citation type="journal article" date="2011" name="PLoS Genet.">
        <title>Finished genome of the fungal wheat pathogen Mycosphaerella graminicola reveals dispensome structure, chromosome plasticity, and stealth pathogenesis.</title>
        <authorList>
            <person name="Goodwin S.B."/>
            <person name="Ben M'barek S."/>
            <person name="Dhillon B."/>
            <person name="Wittenberg A.H.J."/>
            <person name="Crane C.F."/>
            <person name="Hane J.K."/>
            <person name="Foster A.J."/>
            <person name="Van der Lee T.A.J."/>
            <person name="Grimwood J."/>
            <person name="Aerts A."/>
            <person name="Antoniw J."/>
            <person name="Bailey A."/>
            <person name="Bluhm B."/>
            <person name="Bowler J."/>
            <person name="Bristow J."/>
            <person name="van der Burgt A."/>
            <person name="Canto-Canche B."/>
            <person name="Churchill A.C.L."/>
            <person name="Conde-Ferraez L."/>
            <person name="Cools H.J."/>
            <person name="Coutinho P.M."/>
            <person name="Csukai M."/>
            <person name="Dehal P."/>
            <person name="De Wit P."/>
            <person name="Donzelli B."/>
            <person name="van de Geest H.C."/>
            <person name="van Ham R.C.H.J."/>
            <person name="Hammond-Kosack K.E."/>
            <person name="Henrissat B."/>
            <person name="Kilian A."/>
            <person name="Kobayashi A.K."/>
            <person name="Koopmann E."/>
            <person name="Kourmpetis Y."/>
            <person name="Kuzniar A."/>
            <person name="Lindquist E."/>
            <person name="Lombard V."/>
            <person name="Maliepaard C."/>
            <person name="Martins N."/>
            <person name="Mehrabi R."/>
            <person name="Nap J.P.H."/>
            <person name="Ponomarenko A."/>
            <person name="Rudd J.J."/>
            <person name="Salamov A."/>
            <person name="Schmutz J."/>
            <person name="Schouten H.J."/>
            <person name="Shapiro H."/>
            <person name="Stergiopoulos I."/>
            <person name="Torriani S.F.F."/>
            <person name="Tu H."/>
            <person name="de Vries R.P."/>
            <person name="Waalwijk C."/>
            <person name="Ware S.B."/>
            <person name="Wiebenga A."/>
            <person name="Zwiers L.-H."/>
            <person name="Oliver R.P."/>
            <person name="Grigoriev I.V."/>
            <person name="Kema G.H.J."/>
        </authorList>
    </citation>
    <scope>NUCLEOTIDE SEQUENCE [LARGE SCALE GENOMIC DNA]</scope>
    <source>
        <strain evidence="4">CBS 115943 / IPO323</strain>
    </source>
</reference>
<protein>
    <recommendedName>
        <fullName evidence="5">Glycosyltransferase family 32 protein</fullName>
    </recommendedName>
</protein>
<dbReference type="OrthoDB" id="409543at2759"/>
<evidence type="ECO:0000256" key="2">
    <source>
        <dbReference type="SAM" id="Phobius"/>
    </source>
</evidence>
<dbReference type="GO" id="GO:0000009">
    <property type="term" value="F:alpha-1,6-mannosyltransferase activity"/>
    <property type="evidence" value="ECO:0007669"/>
    <property type="project" value="InterPro"/>
</dbReference>
<dbReference type="SUPFAM" id="SSF53448">
    <property type="entry name" value="Nucleotide-diphospho-sugar transferases"/>
    <property type="match status" value="1"/>
</dbReference>
<dbReference type="FunFam" id="3.90.550.20:FF:000004">
    <property type="entry name" value="Glycosyltransferase family 32 protein"/>
    <property type="match status" value="1"/>
</dbReference>
<dbReference type="InterPro" id="IPR039367">
    <property type="entry name" value="Och1-like"/>
</dbReference>
<name>F9XL28_ZYMTI</name>
<dbReference type="InterPro" id="IPR029044">
    <property type="entry name" value="Nucleotide-diphossugar_trans"/>
</dbReference>
<dbReference type="GO" id="GO:0000136">
    <property type="term" value="C:mannan polymerase complex"/>
    <property type="evidence" value="ECO:0007669"/>
    <property type="project" value="TreeGrafter"/>
</dbReference>
<evidence type="ECO:0008006" key="5">
    <source>
        <dbReference type="Google" id="ProtNLM"/>
    </source>
</evidence>
<sequence>MLYNCLKMGRPTINGNLQMWHPSSSTPALRKIWTLVLFLLCCFIFYVGRTHLSGPRRPWFDHADIIPHKMWQSWKVDALSFEDRDSERARAWTAKNPDWRYEVLTDGNAVAYVEQHFGPKGFGRPDIVKIFKALDGRLKIIQADLLRYLIMYVEGGLWADIDAEALSPISRFIPSRFEESSVDMIIGIETDEPDFLTHPILGSKAQSFCQWTFLTKPGHPAMLTLVEDILQWLKRLSTESGKAIADLDLDFDQVLSGTGPSAFTHAILAHMSATIGREVTWSENFHDMSDSTLVGGTLVLPAEAFAAGTGHSRSGTHSGSRALVKHHFHASGWTSKHPRRKHPVYGEVERCNWNKACVELWDENVGAFSKLSQQQQSEMIRTTQARDA</sequence>
<evidence type="ECO:0000256" key="1">
    <source>
        <dbReference type="ARBA" id="ARBA00009003"/>
    </source>
</evidence>
<feature type="transmembrane region" description="Helical" evidence="2">
    <location>
        <begin position="32"/>
        <end position="48"/>
    </location>
</feature>
<dbReference type="RefSeq" id="XP_003849132.1">
    <property type="nucleotide sequence ID" value="XM_003849084.1"/>
</dbReference>
<dbReference type="HOGENOM" id="CLU_022381_2_2_1"/>
<keyword evidence="2" id="KW-1133">Transmembrane helix</keyword>
<dbReference type="PANTHER" id="PTHR31834:SF8">
    <property type="entry name" value="TRANSFERASE, PUTATIVE (AFU_ORTHOLOGUE AFUA_6G14040)-RELATED"/>
    <property type="match status" value="1"/>
</dbReference>
<dbReference type="Proteomes" id="UP000008062">
    <property type="component" value="Chromosome 10"/>
</dbReference>
<keyword evidence="4" id="KW-1185">Reference proteome</keyword>
<dbReference type="STRING" id="336722.F9XL28"/>
<dbReference type="Gene3D" id="3.90.550.20">
    <property type="match status" value="1"/>
</dbReference>
<dbReference type="GO" id="GO:0006487">
    <property type="term" value="P:protein N-linked glycosylation"/>
    <property type="evidence" value="ECO:0007669"/>
    <property type="project" value="TreeGrafter"/>
</dbReference>
<evidence type="ECO:0000313" key="3">
    <source>
        <dbReference type="EMBL" id="EGP84108.1"/>
    </source>
</evidence>
<dbReference type="KEGG" id="ztr:MYCGRDRAFT_111040"/>
<dbReference type="OMA" id="ECVELWD"/>
<dbReference type="AlphaFoldDB" id="F9XL28"/>
<accession>F9XL28</accession>
<dbReference type="GeneID" id="13398039"/>
<evidence type="ECO:0000313" key="4">
    <source>
        <dbReference type="Proteomes" id="UP000008062"/>
    </source>
</evidence>
<dbReference type="InterPro" id="IPR007577">
    <property type="entry name" value="GlycoTrfase_DXD_sugar-bd_CS"/>
</dbReference>
<organism evidence="3 4">
    <name type="scientific">Zymoseptoria tritici (strain CBS 115943 / IPO323)</name>
    <name type="common">Speckled leaf blotch fungus</name>
    <name type="synonym">Septoria tritici</name>
    <dbReference type="NCBI Taxonomy" id="336722"/>
    <lineage>
        <taxon>Eukaryota</taxon>
        <taxon>Fungi</taxon>
        <taxon>Dikarya</taxon>
        <taxon>Ascomycota</taxon>
        <taxon>Pezizomycotina</taxon>
        <taxon>Dothideomycetes</taxon>
        <taxon>Dothideomycetidae</taxon>
        <taxon>Mycosphaerellales</taxon>
        <taxon>Mycosphaerellaceae</taxon>
        <taxon>Zymoseptoria</taxon>
    </lineage>
</organism>
<dbReference type="eggNOG" id="ENOG502R7TT">
    <property type="taxonomic scope" value="Eukaryota"/>
</dbReference>
<keyword evidence="2" id="KW-0812">Transmembrane</keyword>
<dbReference type="PANTHER" id="PTHR31834">
    <property type="entry name" value="INITIATION-SPECIFIC ALPHA-1,6-MANNOSYLTRANSFERASE"/>
    <property type="match status" value="1"/>
</dbReference>
<comment type="similarity">
    <text evidence="1">Belongs to the glycosyltransferase 32 family.</text>
</comment>
<dbReference type="Pfam" id="PF04488">
    <property type="entry name" value="Gly_transf_sug"/>
    <property type="match status" value="1"/>
</dbReference>